<comment type="similarity">
    <text evidence="1">Belongs to the peptidase S33 family.</text>
</comment>
<protein>
    <submittedName>
        <fullName evidence="7">Alpha/beta fold hydrolase</fullName>
    </submittedName>
</protein>
<dbReference type="RefSeq" id="WP_201871464.1">
    <property type="nucleotide sequence ID" value="NZ_JAERRF010000002.1"/>
</dbReference>
<keyword evidence="2 5" id="KW-0732">Signal</keyword>
<feature type="chain" id="PRO_5047525655" evidence="5">
    <location>
        <begin position="25"/>
        <end position="508"/>
    </location>
</feature>
<dbReference type="Gene3D" id="3.40.50.1820">
    <property type="entry name" value="alpha/beta hydrolase"/>
    <property type="match status" value="1"/>
</dbReference>
<dbReference type="Pfam" id="PF08386">
    <property type="entry name" value="Abhydrolase_4"/>
    <property type="match status" value="1"/>
</dbReference>
<comment type="caution">
    <text evidence="7">The sequence shown here is derived from an EMBL/GenBank/DDBJ whole genome shotgun (WGS) entry which is preliminary data.</text>
</comment>
<dbReference type="Proteomes" id="UP000634229">
    <property type="component" value="Unassembled WGS sequence"/>
</dbReference>
<evidence type="ECO:0000256" key="2">
    <source>
        <dbReference type="ARBA" id="ARBA00022729"/>
    </source>
</evidence>
<reference evidence="7 8" key="1">
    <citation type="submission" date="2021-01" db="EMBL/GenBank/DDBJ databases">
        <title>WGS of actinomycetes isolated from Thailand.</title>
        <authorList>
            <person name="Thawai C."/>
        </authorList>
    </citation>
    <scope>NUCLEOTIDE SEQUENCE [LARGE SCALE GENOMIC DNA]</scope>
    <source>
        <strain evidence="7 8">CA1R205</strain>
    </source>
</reference>
<dbReference type="InterPro" id="IPR051601">
    <property type="entry name" value="Serine_prot/Carboxylest_S33"/>
</dbReference>
<dbReference type="PANTHER" id="PTHR43248:SF29">
    <property type="entry name" value="TRIPEPTIDYL AMINOPEPTIDASE"/>
    <property type="match status" value="1"/>
</dbReference>
<proteinExistence type="inferred from homology"/>
<evidence type="ECO:0000256" key="5">
    <source>
        <dbReference type="SAM" id="SignalP"/>
    </source>
</evidence>
<dbReference type="EMBL" id="JAERRF010000002">
    <property type="protein sequence ID" value="MBL1095875.1"/>
    <property type="molecule type" value="Genomic_DNA"/>
</dbReference>
<evidence type="ECO:0000256" key="3">
    <source>
        <dbReference type="ARBA" id="ARBA00022801"/>
    </source>
</evidence>
<name>A0ABS1N7J3_9ACTN</name>
<gene>
    <name evidence="7" type="ORF">JK363_04100</name>
</gene>
<keyword evidence="8" id="KW-1185">Reference proteome</keyword>
<keyword evidence="3 7" id="KW-0378">Hydrolase</keyword>
<evidence type="ECO:0000313" key="8">
    <source>
        <dbReference type="Proteomes" id="UP000634229"/>
    </source>
</evidence>
<dbReference type="GO" id="GO:0016787">
    <property type="term" value="F:hydrolase activity"/>
    <property type="evidence" value="ECO:0007669"/>
    <property type="project" value="UniProtKB-KW"/>
</dbReference>
<organism evidence="7 8">
    <name type="scientific">Streptomyces coffeae</name>
    <dbReference type="NCBI Taxonomy" id="621382"/>
    <lineage>
        <taxon>Bacteria</taxon>
        <taxon>Bacillati</taxon>
        <taxon>Actinomycetota</taxon>
        <taxon>Actinomycetes</taxon>
        <taxon>Kitasatosporales</taxon>
        <taxon>Streptomycetaceae</taxon>
        <taxon>Streptomyces</taxon>
    </lineage>
</organism>
<evidence type="ECO:0000259" key="6">
    <source>
        <dbReference type="Pfam" id="PF08386"/>
    </source>
</evidence>
<sequence>MSRPLRTGALSAAVLLLTALTAGCGGGGGERPDTSAGQKLDWAPCPAPSDSQDGSATEAPGKEWECATLHVPLDYRKPDGDTIGIAMIRAKATDRRHRIGSLIFNFGGPGGSGVATLPALADSYRQLRTRYDLVSFDPRGVGRSSGVRCLDGEQLDAYYAADATPDTPTEVKGLVRRVKGYAAACEKNSGKVLPHVGTTNAARDMDLMRRVLGDRKLHYFGISYGTELGGVYAHLYPRTVGRALFDGVVDPAQTPEQGALGQAKGFQLALNNYVKDCDRSGGMGGATSCPTAAQIRAFLKRLDTRPLPTGQGRKLTESLASGGIAQSLYSEQFWQYLTQGLAAARQGDGRILLALGDAMNGRDQDGDYSTLQASLTAITCADYKQRYTVGDIERKLPAFRKASPVFGDFLAWSLTQCTGWPVPGTWTTPDVSAPGAAPILVVGNTGDPATPYSGTRKMAQELGPGVGVELTYKGQGHGAYDSGSGCVRRIANAYLLQGKVPEKGKVCT</sequence>
<dbReference type="PROSITE" id="PS51257">
    <property type="entry name" value="PROKAR_LIPOPROTEIN"/>
    <property type="match status" value="1"/>
</dbReference>
<dbReference type="InterPro" id="IPR013595">
    <property type="entry name" value="Pept_S33_TAP-like_C"/>
</dbReference>
<evidence type="ECO:0000256" key="4">
    <source>
        <dbReference type="SAM" id="MobiDB-lite"/>
    </source>
</evidence>
<feature type="signal peptide" evidence="5">
    <location>
        <begin position="1"/>
        <end position="24"/>
    </location>
</feature>
<dbReference type="SUPFAM" id="SSF53474">
    <property type="entry name" value="alpha/beta-Hydrolases"/>
    <property type="match status" value="1"/>
</dbReference>
<dbReference type="InterPro" id="IPR029058">
    <property type="entry name" value="AB_hydrolase_fold"/>
</dbReference>
<accession>A0ABS1N7J3</accession>
<feature type="domain" description="Peptidase S33 tripeptidyl aminopeptidase-like C-terminal" evidence="6">
    <location>
        <begin position="403"/>
        <end position="507"/>
    </location>
</feature>
<feature type="region of interest" description="Disordered" evidence="4">
    <location>
        <begin position="26"/>
        <end position="61"/>
    </location>
</feature>
<evidence type="ECO:0000313" key="7">
    <source>
        <dbReference type="EMBL" id="MBL1095875.1"/>
    </source>
</evidence>
<evidence type="ECO:0000256" key="1">
    <source>
        <dbReference type="ARBA" id="ARBA00010088"/>
    </source>
</evidence>
<dbReference type="PANTHER" id="PTHR43248">
    <property type="entry name" value="2-SUCCINYL-6-HYDROXY-2,4-CYCLOHEXADIENE-1-CARBOXYLATE SYNTHASE"/>
    <property type="match status" value="1"/>
</dbReference>